<dbReference type="GO" id="GO:0016616">
    <property type="term" value="F:oxidoreductase activity, acting on the CH-OH group of donors, NAD or NADP as acceptor"/>
    <property type="evidence" value="ECO:0007669"/>
    <property type="project" value="TreeGrafter"/>
</dbReference>
<dbReference type="RefSeq" id="WP_104982360.1">
    <property type="nucleotide sequence ID" value="NZ_CP012673.1"/>
</dbReference>
<proteinExistence type="inferred from homology"/>
<evidence type="ECO:0000313" key="4">
    <source>
        <dbReference type="EMBL" id="AUX43719.1"/>
    </source>
</evidence>
<organism evidence="4 5">
    <name type="scientific">Sorangium cellulosum</name>
    <name type="common">Polyangium cellulosum</name>
    <dbReference type="NCBI Taxonomy" id="56"/>
    <lineage>
        <taxon>Bacteria</taxon>
        <taxon>Pseudomonadati</taxon>
        <taxon>Myxococcota</taxon>
        <taxon>Polyangia</taxon>
        <taxon>Polyangiales</taxon>
        <taxon>Polyangiaceae</taxon>
        <taxon>Sorangium</taxon>
    </lineage>
</organism>
<dbReference type="PANTHER" id="PTHR42760:SF133">
    <property type="entry name" value="3-OXOACYL-[ACYL-CARRIER-PROTEIN] REDUCTASE"/>
    <property type="match status" value="1"/>
</dbReference>
<comment type="similarity">
    <text evidence="1 3">Belongs to the short-chain dehydrogenases/reductases (SDR) family.</text>
</comment>
<dbReference type="Pfam" id="PF00106">
    <property type="entry name" value="adh_short"/>
    <property type="match status" value="1"/>
</dbReference>
<dbReference type="EMBL" id="CP012673">
    <property type="protein sequence ID" value="AUX43719.1"/>
    <property type="molecule type" value="Genomic_DNA"/>
</dbReference>
<accession>A0A2L0EWU4</accession>
<dbReference type="Pfam" id="PF13561">
    <property type="entry name" value="adh_short_C2"/>
    <property type="match status" value="1"/>
</dbReference>
<name>A0A2L0EWU4_SORCE</name>
<protein>
    <submittedName>
        <fullName evidence="4">Short-chain dehydrogenase</fullName>
    </submittedName>
</protein>
<dbReference type="PRINTS" id="PR00081">
    <property type="entry name" value="GDHRDH"/>
</dbReference>
<gene>
    <name evidence="4" type="ORF">SOCE26_051730</name>
</gene>
<dbReference type="Gene3D" id="3.40.50.720">
    <property type="entry name" value="NAD(P)-binding Rossmann-like Domain"/>
    <property type="match status" value="1"/>
</dbReference>
<dbReference type="FunFam" id="3.40.50.720:FF:000084">
    <property type="entry name" value="Short-chain dehydrogenase reductase"/>
    <property type="match status" value="1"/>
</dbReference>
<evidence type="ECO:0000313" key="5">
    <source>
        <dbReference type="Proteomes" id="UP000238348"/>
    </source>
</evidence>
<evidence type="ECO:0000256" key="2">
    <source>
        <dbReference type="ARBA" id="ARBA00023002"/>
    </source>
</evidence>
<evidence type="ECO:0000256" key="1">
    <source>
        <dbReference type="ARBA" id="ARBA00006484"/>
    </source>
</evidence>
<evidence type="ECO:0000256" key="3">
    <source>
        <dbReference type="RuleBase" id="RU000363"/>
    </source>
</evidence>
<reference evidence="4 5" key="1">
    <citation type="submission" date="2015-09" db="EMBL/GenBank/DDBJ databases">
        <title>Sorangium comparison.</title>
        <authorList>
            <person name="Zaburannyi N."/>
            <person name="Bunk B."/>
            <person name="Overmann J."/>
            <person name="Mueller R."/>
        </authorList>
    </citation>
    <scope>NUCLEOTIDE SEQUENCE [LARGE SCALE GENOMIC DNA]</scope>
    <source>
        <strain evidence="4 5">So ce26</strain>
    </source>
</reference>
<dbReference type="AlphaFoldDB" id="A0A2L0EWU4"/>
<dbReference type="PANTHER" id="PTHR42760">
    <property type="entry name" value="SHORT-CHAIN DEHYDROGENASES/REDUCTASES FAMILY MEMBER"/>
    <property type="match status" value="1"/>
</dbReference>
<keyword evidence="2" id="KW-0560">Oxidoreductase</keyword>
<dbReference type="SUPFAM" id="SSF51735">
    <property type="entry name" value="NAD(P)-binding Rossmann-fold domains"/>
    <property type="match status" value="1"/>
</dbReference>
<dbReference type="PRINTS" id="PR00080">
    <property type="entry name" value="SDRFAMILY"/>
</dbReference>
<dbReference type="InterPro" id="IPR036291">
    <property type="entry name" value="NAD(P)-bd_dom_sf"/>
</dbReference>
<sequence>MSDPTLFSLEGRVAIVTGALGLLGRHHCRALRDAGATVLATDLDHEACERFAAEAGLAAGLGADITRRPAIERLSDAALARFDRIDVLVNNAAVNDKFESPSASAELSRFENYPIELWQRALDVNVTGTFLCCQVIGAHMARRRRGSIVNIASTYGVVAPDQAIYRRPDGTQSFYKSAAYPATKGAVLALTRFAAAYWGASGVRVNAISPGGVEAGQDGYFIENYARKTPLGRMAQPGELAGALVFLASDASSYVTGANLLVDGGFTAW</sequence>
<dbReference type="InterPro" id="IPR002347">
    <property type="entry name" value="SDR_fam"/>
</dbReference>
<dbReference type="OrthoDB" id="5290448at2"/>
<dbReference type="Proteomes" id="UP000238348">
    <property type="component" value="Chromosome"/>
</dbReference>